<feature type="transmembrane region" description="Helical" evidence="1">
    <location>
        <begin position="46"/>
        <end position="64"/>
    </location>
</feature>
<gene>
    <name evidence="2" type="ORF">RGCCGE502_19665</name>
</gene>
<dbReference type="AlphaFoldDB" id="S3HCZ3"/>
<keyword evidence="1" id="KW-0812">Transmembrane</keyword>
<sequence>MFLGLGLGGFFDGIVLHQLLQWHHMLSSWYPINTIENLELNTFWDGVFHSGTYVFVLAGLFILWRSGRLNHFRWSTGDLVAAMLIGFGAFNLIEGIIDHQVLGLHHVNETIARSLWLFWDIGFLAWGGAMVAVGMLILRRRHG</sequence>
<feature type="transmembrane region" description="Helical" evidence="1">
    <location>
        <begin position="76"/>
        <end position="97"/>
    </location>
</feature>
<keyword evidence="1" id="KW-1133">Transmembrane helix</keyword>
<dbReference type="EMBL" id="AEYE02000023">
    <property type="protein sequence ID" value="EPE96617.1"/>
    <property type="molecule type" value="Genomic_DNA"/>
</dbReference>
<keyword evidence="1" id="KW-0472">Membrane</keyword>
<evidence type="ECO:0000313" key="3">
    <source>
        <dbReference type="Proteomes" id="UP000014411"/>
    </source>
</evidence>
<keyword evidence="3" id="KW-1185">Reference proteome</keyword>
<dbReference type="eggNOG" id="COG4329">
    <property type="taxonomic scope" value="Bacteria"/>
</dbReference>
<dbReference type="STRING" id="990285.RGCCGE502_19665"/>
<evidence type="ECO:0000256" key="1">
    <source>
        <dbReference type="SAM" id="Phobius"/>
    </source>
</evidence>
<organism evidence="2 3">
    <name type="scientific">Rhizobium grahamii CCGE 502</name>
    <dbReference type="NCBI Taxonomy" id="990285"/>
    <lineage>
        <taxon>Bacteria</taxon>
        <taxon>Pseudomonadati</taxon>
        <taxon>Pseudomonadota</taxon>
        <taxon>Alphaproteobacteria</taxon>
        <taxon>Hyphomicrobiales</taxon>
        <taxon>Rhizobiaceae</taxon>
        <taxon>Rhizobium/Agrobacterium group</taxon>
        <taxon>Rhizobium</taxon>
    </lineage>
</organism>
<protein>
    <submittedName>
        <fullName evidence="2">Putative conserved membrane protein</fullName>
    </submittedName>
</protein>
<dbReference type="InterPro" id="IPR018719">
    <property type="entry name" value="DUF2243_membrane"/>
</dbReference>
<comment type="caution">
    <text evidence="2">The sequence shown here is derived from an EMBL/GenBank/DDBJ whole genome shotgun (WGS) entry which is preliminary data.</text>
</comment>
<dbReference type="HOGENOM" id="CLU_118115_0_0_5"/>
<feature type="transmembrane region" description="Helical" evidence="1">
    <location>
        <begin position="117"/>
        <end position="138"/>
    </location>
</feature>
<accession>S3HCZ3</accession>
<dbReference type="Proteomes" id="UP000014411">
    <property type="component" value="Unassembled WGS sequence"/>
</dbReference>
<dbReference type="Pfam" id="PF10002">
    <property type="entry name" value="DUF2243"/>
    <property type="match status" value="1"/>
</dbReference>
<name>S3HCZ3_9HYPH</name>
<proteinExistence type="predicted"/>
<evidence type="ECO:0000313" key="2">
    <source>
        <dbReference type="EMBL" id="EPE96617.1"/>
    </source>
</evidence>
<reference evidence="2 3" key="1">
    <citation type="journal article" date="2012" name="J. Bacteriol.">
        <title>Genome sequence of Rhizobium grahamii CCGE502, a broad-host-range symbiont with low nodulation competitiveness in Phaseolus vulgaris.</title>
        <authorList>
            <person name="Althabegoiti M.J."/>
            <person name="Lozano L."/>
            <person name="Torres-Tejerizo G."/>
            <person name="Ormeno-Orrillo E."/>
            <person name="Rogel M.A."/>
            <person name="Gonzalez V."/>
            <person name="Martinez-Romero E."/>
        </authorList>
    </citation>
    <scope>NUCLEOTIDE SEQUENCE [LARGE SCALE GENOMIC DNA]</scope>
    <source>
        <strain evidence="2 3">CCGE 502</strain>
    </source>
</reference>